<sequence>MYQAESSVTEYMKQDSAPNLYKLRNVYDSDLAIIPEIVDSALSHFFMKQLHKPMNLEIRIIPEIQNRRNVTLLIGDKESIEVDEKKYQHQCVCMRQREKEIQKLRLRMAFNELRKQWHQVYPGDENTVSPYRYNQSMQHLYMRSTNSSTSTAKPIATNIR</sequence>
<dbReference type="AlphaFoldDB" id="A0A1I8ETI6"/>
<proteinExistence type="predicted"/>
<name>A0A1I8ETI6_WUCBA</name>
<accession>A0A1I8ETI6</accession>
<reference evidence="1" key="1">
    <citation type="submission" date="2016-11" db="UniProtKB">
        <authorList>
            <consortium name="WormBaseParasite"/>
        </authorList>
    </citation>
    <scope>IDENTIFICATION</scope>
    <source>
        <strain evidence="1">pt0022</strain>
    </source>
</reference>
<organism evidence="1">
    <name type="scientific">Wuchereria bancrofti</name>
    <dbReference type="NCBI Taxonomy" id="6293"/>
    <lineage>
        <taxon>Eukaryota</taxon>
        <taxon>Metazoa</taxon>
        <taxon>Ecdysozoa</taxon>
        <taxon>Nematoda</taxon>
        <taxon>Chromadorea</taxon>
        <taxon>Rhabditida</taxon>
        <taxon>Spirurina</taxon>
        <taxon>Spiruromorpha</taxon>
        <taxon>Filarioidea</taxon>
        <taxon>Onchocercidae</taxon>
        <taxon>Wuchereria</taxon>
    </lineage>
</organism>
<dbReference type="WBParaSite" id="maker-PairedContig_4959-snap-gene-0.3-mRNA-1">
    <property type="protein sequence ID" value="maker-PairedContig_4959-snap-gene-0.3-mRNA-1"/>
    <property type="gene ID" value="maker-PairedContig_4959-snap-gene-0.3"/>
</dbReference>
<evidence type="ECO:0000313" key="1">
    <source>
        <dbReference type="WBParaSite" id="maker-PairedContig_4959-snap-gene-0.3-mRNA-1"/>
    </source>
</evidence>
<protein>
    <submittedName>
        <fullName evidence="1">Uncharacterized protein</fullName>
    </submittedName>
</protein>